<evidence type="ECO:0000313" key="4">
    <source>
        <dbReference type="EMBL" id="MDQ0011205.1"/>
    </source>
</evidence>
<dbReference type="Pfam" id="PF05567">
    <property type="entry name" value="T4P_PilY1"/>
    <property type="match status" value="1"/>
</dbReference>
<dbReference type="Proteomes" id="UP001237737">
    <property type="component" value="Unassembled WGS sequence"/>
</dbReference>
<name>A0ABT9T1P3_9GAMM</name>
<reference evidence="4 5" key="1">
    <citation type="submission" date="2023-07" db="EMBL/GenBank/DDBJ databases">
        <title>Sorghum-associated microbial communities from plants grown in Nebraska, USA.</title>
        <authorList>
            <person name="Schachtman D."/>
        </authorList>
    </citation>
    <scope>NUCLEOTIDE SEQUENCE [LARGE SCALE GENOMIC DNA]</scope>
    <source>
        <strain evidence="4 5">CC60</strain>
    </source>
</reference>
<keyword evidence="5" id="KW-1185">Reference proteome</keyword>
<dbReference type="RefSeq" id="WP_306851493.1">
    <property type="nucleotide sequence ID" value="NZ_JAUSSK010000005.1"/>
</dbReference>
<organism evidence="4 5">
    <name type="scientific">Luteibacter jiangsuensis</name>
    <dbReference type="NCBI Taxonomy" id="637577"/>
    <lineage>
        <taxon>Bacteria</taxon>
        <taxon>Pseudomonadati</taxon>
        <taxon>Pseudomonadota</taxon>
        <taxon>Gammaproteobacteria</taxon>
        <taxon>Lysobacterales</taxon>
        <taxon>Rhodanobacteraceae</taxon>
        <taxon>Luteibacter</taxon>
    </lineage>
</organism>
<protein>
    <submittedName>
        <fullName evidence="4">Type IV pilus assembly protein PilY1</fullName>
    </submittedName>
</protein>
<proteinExistence type="predicted"/>
<feature type="domain" description="PilY1 beta-propeller" evidence="3">
    <location>
        <begin position="766"/>
        <end position="1118"/>
    </location>
</feature>
<dbReference type="InterPro" id="IPR008707">
    <property type="entry name" value="B-propeller_PilY1"/>
</dbReference>
<gene>
    <name evidence="4" type="ORF">J2T07_003415</name>
</gene>
<keyword evidence="2" id="KW-0106">Calcium</keyword>
<accession>A0ABT9T1P3</accession>
<evidence type="ECO:0000259" key="3">
    <source>
        <dbReference type="Pfam" id="PF05567"/>
    </source>
</evidence>
<evidence type="ECO:0000313" key="5">
    <source>
        <dbReference type="Proteomes" id="UP001237737"/>
    </source>
</evidence>
<dbReference type="EMBL" id="JAUSSK010000005">
    <property type="protein sequence ID" value="MDQ0011205.1"/>
    <property type="molecule type" value="Genomic_DNA"/>
</dbReference>
<evidence type="ECO:0000256" key="1">
    <source>
        <dbReference type="ARBA" id="ARBA00022723"/>
    </source>
</evidence>
<keyword evidence="1" id="KW-0479">Metal-binding</keyword>
<comment type="caution">
    <text evidence="4">The sequence shown here is derived from an EMBL/GenBank/DDBJ whole genome shotgun (WGS) entry which is preliminary data.</text>
</comment>
<sequence>MSASQRLLSAATVLVLTTLGGLPGLVRADSTNLGSVPPDLTTSVAPNVAVTFDDSGSMQSFYMGDNRPFDNRSWQDTVNNNTGYYRPWVCAGVIDPRITDKTDLRSEAMNGVYFNPNISYTPPVRADGTSFPNADATLKSVWMNGIDVNRRINKQATSAAAYRNNGNSQSDAFDGRQANLMGVIVTSKNNTVDNRWRCTPNAASPFDGTYTDPNGLKPIGGPYYWRLKSTANIKKSDGTVDTSVLYNSANWEAVAVPSSNYQNFANWFAYYRTRNMMTRTTMSQAFAKIGNSIRIAWQNMKNTNSGSSTDLSVRFGATANLQDIGDLTSTVRQDFFDWIFQVVGGNDTPARAATIRASNIFRAPLTKDDNDPYWNGLSGNDSADLICRRNFHMLVTDGYWNETDPTLPAASADGAPAMDSTNTSQVNQTLPDKTAYSTSDTVSKIYGNVSGTVYTSSMANIAWYFWATDLQPKLKDGVKPYLPDLTSSSVVDPDAPTKNVDVYWNPSNDPAIWQHVSQFYVTLGVAGTLDFPNDLAALKAGTKAWPRPVNNSPQAIDDTWHGAVNSRGGFFNASDPTTLVNSLVNIIKSVLATTSSAVSAALSSGVISTDSVTYVPSFSSTDWSGKLEAYAVTSSGGRGSLLWEAGKALTDRTTSRIIVTSAGPGEGKGVEYLYANMTAAQQAIMNIAQPDPDPTKVISDTNGEKRVNWVRGVRTDEGTLLRTRTSLLGAIVNAQPVYVSYPSSGYRDFFPPIDASTPAPETAAYTSDPKKSYSQFVADHLDRQPILYAAANDGMLHAFDARLAAQGGSSPGREQWAYVPSASYQKLWYFSRKNNFSYQPTVDATPIYRDVYFSQARPTSTVGWHTILVGGLRYGGRGIYAMDITDPTGASATAVAGKVLWEFNSDSVGGANLGYTFGQPNIGRLKSGKWVVLVPGGYFPTESLDPAYRAPASFNKFSSLFVLDAQTGAVLKEFQTPTTYGGSAVTSFGLASPVLGDYDNDQVDDVAFAGDLAGNLWRFDLRDISTGTVDLIYRPTSGSPANTVPGDQPITVMPRLFPDPNSQYFMVVFGTGKFLGDDDRTTTGAKTQSVYGIRDPGLGNTTGLPWTRSKLVAQDLVEDASFNRGLTSNAVAGSTGGWYFDLDVSAGERVVVTPTALFNTNRAIITTLIPTSPDPCNPGRAGALMVVDAATGGPGAGVVGTGSFGAGYSLAGARVDNPPATGSLAAATLIGGGTTLVPGVTLKGTSTAFSVGSPIWRRRSWRILNDQ</sequence>
<evidence type="ECO:0000256" key="2">
    <source>
        <dbReference type="ARBA" id="ARBA00022837"/>
    </source>
</evidence>